<comment type="function">
    <text evidence="2">Involved in bacillithiol (BSH) biosynthesis. May catalyze the last step of the pathway, the addition of cysteine to glucosamine malate (GlcN-Mal) to generate BSH.</text>
</comment>
<keyword evidence="6" id="KW-1185">Reference proteome</keyword>
<dbReference type="InterPro" id="IPR055399">
    <property type="entry name" value="CC_BshC"/>
</dbReference>
<evidence type="ECO:0000256" key="1">
    <source>
        <dbReference type="ARBA" id="ARBA00022598"/>
    </source>
</evidence>
<evidence type="ECO:0000313" key="5">
    <source>
        <dbReference type="EMBL" id="RFU71168.1"/>
    </source>
</evidence>
<comment type="caution">
    <text evidence="5">The sequence shown here is derived from an EMBL/GenBank/DDBJ whole genome shotgun (WGS) entry which is preliminary data.</text>
</comment>
<accession>A0A372LSL0</accession>
<evidence type="ECO:0000259" key="3">
    <source>
        <dbReference type="Pfam" id="PF10079"/>
    </source>
</evidence>
<dbReference type="RefSeq" id="WP_117325393.1">
    <property type="nucleotide sequence ID" value="NZ_QVTE01000008.1"/>
</dbReference>
<evidence type="ECO:0000259" key="4">
    <source>
        <dbReference type="Pfam" id="PF24850"/>
    </source>
</evidence>
<reference evidence="5 6" key="1">
    <citation type="submission" date="2018-08" db="EMBL/GenBank/DDBJ databases">
        <title>Bacillus chawlae sp. nov., Bacillus glennii sp. nov., and Bacillus saganii sp. nov. Isolated from the Vehicle Assembly Building at Kennedy Space Center where the Viking Spacecraft were Assembled.</title>
        <authorList>
            <person name="Seuylemezian A."/>
            <person name="Vaishampayan P."/>
        </authorList>
    </citation>
    <scope>NUCLEOTIDE SEQUENCE [LARGE SCALE GENOMIC DNA]</scope>
    <source>
        <strain evidence="5 6">V47-23a</strain>
    </source>
</reference>
<dbReference type="PIRSF" id="PIRSF012535">
    <property type="entry name" value="UCP012535"/>
    <property type="match status" value="1"/>
</dbReference>
<keyword evidence="1 2" id="KW-0436">Ligase</keyword>
<dbReference type="Pfam" id="PF24850">
    <property type="entry name" value="CC_BshC"/>
    <property type="match status" value="1"/>
</dbReference>
<dbReference type="EMBL" id="QVTE01000008">
    <property type="protein sequence ID" value="RFU71168.1"/>
    <property type="molecule type" value="Genomic_DNA"/>
</dbReference>
<dbReference type="Proteomes" id="UP000264541">
    <property type="component" value="Unassembled WGS sequence"/>
</dbReference>
<feature type="domain" description="Bacillithiol biosynthesis BshC C-terminal coiled-coil" evidence="4">
    <location>
        <begin position="385"/>
        <end position="542"/>
    </location>
</feature>
<sequence>MEIKDLALPAMNRFASDYLIGRLEAGKFFHYALADENLYQARYKDLAARSFQRQELADYIYEYMNGFGLSEAAAANIEALRIEGSAVVIGGQQAGLLSGPLYTIHKIISIIKLAEQQTKALNKPVVPVFWIAGEDHDLAEVNHIYAMGKGKPEKMAYPLYQPKKTMVSDTPLDSLVAAEWTEVIFETFGETDYTSTLLSETKHIIESSSSFTDFFTSLINVWFKDAGLLLMDAADPRLRRIESGYFQQLIEHAQPITERVFDQQEVIAESGYSRAIELEKNAANLFYYHPERKERILLEFHSDERIYKCKNEDVSFTEKELLEIAKNNPERLSNNVVTRPIMQEKLFPVLAFVSGPGEIAYWAELKLAFEVMGMKMPPIVPRLNITILERGIATDLKETGVVLSEVLINGTEAAESKFLESVKDSSLQEIYEKTKEQLARNHELLSEKALTIDGGLKTILAKNSDFLQGQLDFIYDKIMQSTRRNHEVTLRKYCRIGHSLFPLKSPQERIWNIFYYLNKYGPGFIGELMQLEYEFNNKHKIVII</sequence>
<feature type="domain" description="Bacillithiol biosynthesis BshC N-terminal Rossmann-like" evidence="3">
    <location>
        <begin position="1"/>
        <end position="383"/>
    </location>
</feature>
<dbReference type="AlphaFoldDB" id="A0A372LSL0"/>
<dbReference type="OrthoDB" id="9765151at2"/>
<comment type="similarity">
    <text evidence="2">Belongs to the BshC family.</text>
</comment>
<name>A0A372LSL0_9BACI</name>
<dbReference type="Pfam" id="PF10079">
    <property type="entry name" value="Rossmann-like_BshC"/>
    <property type="match status" value="1"/>
</dbReference>
<dbReference type="HAMAP" id="MF_01867">
    <property type="entry name" value="BshC"/>
    <property type="match status" value="1"/>
</dbReference>
<dbReference type="GO" id="GO:0016874">
    <property type="term" value="F:ligase activity"/>
    <property type="evidence" value="ECO:0007669"/>
    <property type="project" value="UniProtKB-UniRule"/>
</dbReference>
<dbReference type="EC" id="6.-.-.-" evidence="2"/>
<dbReference type="InterPro" id="IPR055398">
    <property type="entry name" value="Rossmann-like_BshC"/>
</dbReference>
<evidence type="ECO:0000256" key="2">
    <source>
        <dbReference type="HAMAP-Rule" id="MF_01867"/>
    </source>
</evidence>
<gene>
    <name evidence="2 5" type="primary">bshC</name>
    <name evidence="5" type="ORF">D0469_04315</name>
</gene>
<evidence type="ECO:0000313" key="6">
    <source>
        <dbReference type="Proteomes" id="UP000264541"/>
    </source>
</evidence>
<organism evidence="5 6">
    <name type="scientific">Peribacillus saganii</name>
    <dbReference type="NCBI Taxonomy" id="2303992"/>
    <lineage>
        <taxon>Bacteria</taxon>
        <taxon>Bacillati</taxon>
        <taxon>Bacillota</taxon>
        <taxon>Bacilli</taxon>
        <taxon>Bacillales</taxon>
        <taxon>Bacillaceae</taxon>
        <taxon>Peribacillus</taxon>
    </lineage>
</organism>
<dbReference type="NCBIfam" id="TIGR03998">
    <property type="entry name" value="thiol_BshC"/>
    <property type="match status" value="1"/>
</dbReference>
<proteinExistence type="inferred from homology"/>
<protein>
    <recommendedName>
        <fullName evidence="2">Putative cysteine ligase BshC</fullName>
        <ecNumber evidence="2">6.-.-.-</ecNumber>
    </recommendedName>
</protein>
<dbReference type="InterPro" id="IPR011199">
    <property type="entry name" value="Bacillithiol_biosynth_BshC"/>
</dbReference>